<dbReference type="OrthoDB" id="9795689at2"/>
<name>A0A3G8ZJJ5_9ACTN</name>
<gene>
    <name evidence="1" type="ORF">EH165_04505</name>
</gene>
<keyword evidence="2" id="KW-1185">Reference proteome</keyword>
<dbReference type="EMBL" id="CP034170">
    <property type="protein sequence ID" value="AZI57529.1"/>
    <property type="molecule type" value="Genomic_DNA"/>
</dbReference>
<dbReference type="Pfam" id="PF08798">
    <property type="entry name" value="CRISPR_assoc"/>
    <property type="match status" value="1"/>
</dbReference>
<dbReference type="RefSeq" id="WP_124798214.1">
    <property type="nucleotide sequence ID" value="NZ_CP034170.1"/>
</dbReference>
<reference evidence="1 2" key="1">
    <citation type="submission" date="2018-11" db="EMBL/GenBank/DDBJ databases">
        <authorList>
            <person name="Da X."/>
        </authorList>
    </citation>
    <scope>NUCLEOTIDE SEQUENCE [LARGE SCALE GENOMIC DNA]</scope>
    <source>
        <strain evidence="1 2">S14-144</strain>
    </source>
</reference>
<dbReference type="SUPFAM" id="SSF117987">
    <property type="entry name" value="CRISPR-associated protein"/>
    <property type="match status" value="1"/>
</dbReference>
<proteinExistence type="predicted"/>
<sequence>MGIATIESLNTEQASIVQENLGLFLAAIPITQGMNWGRDHGADHRTVMGLFGQFEGDPSTRRAEAGILFRSGPGARGVVLVQSKVKPINLPSGAAVITDGGLVADVGSEVTFQIAVNAVISKSRSNFRTPAADPVEWARKKLAPALWVQDAKLEDIKITTSAMSGALVISSITGIATVTKREALADFVTNGVGRAKAFGAGLLTIQK</sequence>
<accession>A0A3G8ZJJ5</accession>
<dbReference type="KEGG" id="nak:EH165_04505"/>
<dbReference type="InterPro" id="IPR010179">
    <property type="entry name" value="CRISPR-assoc_prot_Cse3"/>
</dbReference>
<dbReference type="AlphaFoldDB" id="A0A3G8ZJJ5"/>
<reference evidence="1 2" key="2">
    <citation type="submission" date="2018-12" db="EMBL/GenBank/DDBJ databases">
        <title>Nakamurella antarcticus sp. nov., isolated from Antarctica South Shetland Islands soil.</title>
        <authorList>
            <person name="Peng F."/>
        </authorList>
    </citation>
    <scope>NUCLEOTIDE SEQUENCE [LARGE SCALE GENOMIC DNA]</scope>
    <source>
        <strain evidence="1 2">S14-144</strain>
    </source>
</reference>
<dbReference type="SMART" id="SM01101">
    <property type="entry name" value="CRISPR_assoc"/>
    <property type="match status" value="1"/>
</dbReference>
<protein>
    <submittedName>
        <fullName evidence="1">Type I-E CRISPR-associated protein Cas6/Cse3/CasE</fullName>
    </submittedName>
</protein>
<evidence type="ECO:0000313" key="2">
    <source>
        <dbReference type="Proteomes" id="UP000268084"/>
    </source>
</evidence>
<organism evidence="1 2">
    <name type="scientific">Nakamurella antarctica</name>
    <dbReference type="NCBI Taxonomy" id="1902245"/>
    <lineage>
        <taxon>Bacteria</taxon>
        <taxon>Bacillati</taxon>
        <taxon>Actinomycetota</taxon>
        <taxon>Actinomycetes</taxon>
        <taxon>Nakamurellales</taxon>
        <taxon>Nakamurellaceae</taxon>
        <taxon>Nakamurella</taxon>
    </lineage>
</organism>
<evidence type="ECO:0000313" key="1">
    <source>
        <dbReference type="EMBL" id="AZI57529.1"/>
    </source>
</evidence>
<dbReference type="Gene3D" id="3.30.70.1210">
    <property type="entry name" value="Crispr-associated protein, domain 2"/>
    <property type="match status" value="1"/>
</dbReference>
<dbReference type="Proteomes" id="UP000268084">
    <property type="component" value="Chromosome"/>
</dbReference>